<dbReference type="PANTHER" id="PTHR35004:SF7">
    <property type="entry name" value="INTEGRASE PROTEIN"/>
    <property type="match status" value="1"/>
</dbReference>
<dbReference type="NCBIfam" id="NF033546">
    <property type="entry name" value="transpos_IS21"/>
    <property type="match status" value="1"/>
</dbReference>
<dbReference type="Pfam" id="PF22483">
    <property type="entry name" value="Mu-transpos_C_2"/>
    <property type="match status" value="1"/>
</dbReference>
<dbReference type="PROSITE" id="PS50994">
    <property type="entry name" value="INTEGRASE"/>
    <property type="match status" value="1"/>
</dbReference>
<evidence type="ECO:0000259" key="1">
    <source>
        <dbReference type="PROSITE" id="PS50994"/>
    </source>
</evidence>
<keyword evidence="3" id="KW-1185">Reference proteome</keyword>
<evidence type="ECO:0000313" key="3">
    <source>
        <dbReference type="Proteomes" id="UP000767854"/>
    </source>
</evidence>
<protein>
    <recommendedName>
        <fullName evidence="1">Integrase catalytic domain-containing protein</fullName>
    </recommendedName>
</protein>
<organism evidence="2 3">
    <name type="scientific">Fusibacter tunisiensis</name>
    <dbReference type="NCBI Taxonomy" id="1008308"/>
    <lineage>
        <taxon>Bacteria</taxon>
        <taxon>Bacillati</taxon>
        <taxon>Bacillota</taxon>
        <taxon>Clostridia</taxon>
        <taxon>Eubacteriales</taxon>
        <taxon>Eubacteriales Family XII. Incertae Sedis</taxon>
        <taxon>Fusibacter</taxon>
    </lineage>
</organism>
<dbReference type="Proteomes" id="UP000767854">
    <property type="component" value="Unassembled WGS sequence"/>
</dbReference>
<name>A0ABS2MUR3_9FIRM</name>
<reference evidence="2 3" key="1">
    <citation type="submission" date="2021-01" db="EMBL/GenBank/DDBJ databases">
        <title>Genomic Encyclopedia of Type Strains, Phase IV (KMG-IV): sequencing the most valuable type-strain genomes for metagenomic binning, comparative biology and taxonomic classification.</title>
        <authorList>
            <person name="Goeker M."/>
        </authorList>
    </citation>
    <scope>NUCLEOTIDE SEQUENCE [LARGE SCALE GENOMIC DNA]</scope>
    <source>
        <strain evidence="2 3">DSM 24436</strain>
    </source>
</reference>
<evidence type="ECO:0000313" key="2">
    <source>
        <dbReference type="EMBL" id="MBM7562997.1"/>
    </source>
</evidence>
<dbReference type="InterPro" id="IPR001584">
    <property type="entry name" value="Integrase_cat-core"/>
</dbReference>
<dbReference type="InterPro" id="IPR054353">
    <property type="entry name" value="IstA-like_C"/>
</dbReference>
<gene>
    <name evidence="2" type="ORF">JOC49_002571</name>
</gene>
<feature type="domain" description="Integrase catalytic" evidence="1">
    <location>
        <begin position="124"/>
        <end position="300"/>
    </location>
</feature>
<sequence>MLTITQIDYIRDMYFNKGLSVTEIQNRTTHARNTITKYLNQEDFNPPAYTRTKERKSDLVRPFVRSILLQDKNKRRKKRHTAKRIYARACQEVPNLCKISERTMRNIVKEEKALIYVDRECFLDLDHPGGEAQVDFGEIDIYQDGKIVTAHEFVMSFPASNAGFCQVTLSETMEAVCQSMVKIFEHIGKVPSKIWFDQMAAAALRLKDSEGKVIPNPRFHRFAVHHGFEIVFCNPHSGNEKGSVENKVGYFRNNLFIPEPIIDDLDKYNADLLYRCDKDNTREHYKLKPLTLNAIFEKEMDLMHDFNPIPLDYAKEDKYRVYKNGHIKVDNNEYSVSPSHVGEHVIVKFFANELVIYNRRYQEITRHRRSFDKGKKFTHWVDFLNLVAKRPRALKYVEFYHLLPKVWQDYTARLNPEDLRDALYFLKHCLIEKDFAFATKVVEENMNQHVTEPEALWTTYYRMNEDQSLYLPHTQASELSFPNFTVTLEDYDDLIGGELQ</sequence>
<accession>A0ABS2MUR3</accession>
<proteinExistence type="predicted"/>
<dbReference type="EMBL" id="JAFBDT010000045">
    <property type="protein sequence ID" value="MBM7562997.1"/>
    <property type="molecule type" value="Genomic_DNA"/>
</dbReference>
<dbReference type="SUPFAM" id="SSF53098">
    <property type="entry name" value="Ribonuclease H-like"/>
    <property type="match status" value="1"/>
</dbReference>
<dbReference type="PANTHER" id="PTHR35004">
    <property type="entry name" value="TRANSPOSASE RV3428C-RELATED"/>
    <property type="match status" value="1"/>
</dbReference>
<dbReference type="InterPro" id="IPR012337">
    <property type="entry name" value="RNaseH-like_sf"/>
</dbReference>
<comment type="caution">
    <text evidence="2">The sequence shown here is derived from an EMBL/GenBank/DDBJ whole genome shotgun (WGS) entry which is preliminary data.</text>
</comment>